<gene>
    <name evidence="8" type="ORF">B0A48_18574</name>
</gene>
<proteinExistence type="predicted"/>
<feature type="compositionally biased region" description="Basic and acidic residues" evidence="6">
    <location>
        <begin position="120"/>
        <end position="135"/>
    </location>
</feature>
<evidence type="ECO:0000256" key="2">
    <source>
        <dbReference type="ARBA" id="ARBA00023015"/>
    </source>
</evidence>
<feature type="region of interest" description="Disordered" evidence="6">
    <location>
        <begin position="85"/>
        <end position="154"/>
    </location>
</feature>
<organism evidence="8 9">
    <name type="scientific">Cryoendolithus antarcticus</name>
    <dbReference type="NCBI Taxonomy" id="1507870"/>
    <lineage>
        <taxon>Eukaryota</taxon>
        <taxon>Fungi</taxon>
        <taxon>Dikarya</taxon>
        <taxon>Ascomycota</taxon>
        <taxon>Pezizomycotina</taxon>
        <taxon>Dothideomycetes</taxon>
        <taxon>Dothideomycetidae</taxon>
        <taxon>Cladosporiales</taxon>
        <taxon>Cladosporiaceae</taxon>
        <taxon>Cryoendolithus</taxon>
    </lineage>
</organism>
<dbReference type="STRING" id="1507870.A0A1V8S890"/>
<feature type="compositionally biased region" description="Basic and acidic residues" evidence="6">
    <location>
        <begin position="707"/>
        <end position="726"/>
    </location>
</feature>
<keyword evidence="4" id="KW-0804">Transcription</keyword>
<protein>
    <recommendedName>
        <fullName evidence="7">Xylanolytic transcriptional activator regulatory domain-containing protein</fullName>
    </recommendedName>
</protein>
<evidence type="ECO:0000256" key="5">
    <source>
        <dbReference type="ARBA" id="ARBA00023242"/>
    </source>
</evidence>
<keyword evidence="2" id="KW-0805">Transcription regulation</keyword>
<dbReference type="Pfam" id="PF04082">
    <property type="entry name" value="Fungal_trans"/>
    <property type="match status" value="1"/>
</dbReference>
<dbReference type="PANTHER" id="PTHR47171:SF3">
    <property type="entry name" value="FARA-RELATED"/>
    <property type="match status" value="1"/>
</dbReference>
<sequence>MAEPHSAAPAGASTLETNGIVENAAPGSQIPDLPYPEGILLDQIEHEAVGQEHLQYGKIRCDAASLGVPCTNCVAFSIRCDVPTPKRKKTAGGRKESSKYVHTAAQGPDFPGSLSSRVLLHSERRESYAENDDRSPSAFQPGTLPLSVPAARPRDFPDTIGSKSQAGMPEIELSDTCADQQRLHNGTWAQYMKPKFALAPIKEAGRVAYLGESSNLSLLVQDQNGATDVVHYPLPENVRGARARANELDNVEIDILHQRGAFLLPPRALCDELVDAYFQWIAPICPVINRSKFMRRYRDAKNPPSLLLLQAILLAGSRVCSNPQLMDANGSTTPAAMTFYNRAKALYDANYEDDRVTIVQALILMGWYWEGKATWNELATTLQSDIAADVTRNVSYWSRVAMIVAQGSGMHRSVEGSQLSQADKRLWKRIWWTLFTRDRSVAVALGRPVTSNIEDSDVEMVSEDDFHDDEPDRPAEYAPNPIHVQFFINYVKLCEIMGLVLSQQYSVASKTRRKNALDLTYSDMALADWLQNCPPEVRWEQQRHHFWSALLHSNYYTTLCLLHRAHIPPAGSEASARQNGFADETAYPSRTIAYQAAAMITAIVETLTQHDQIQHTPAFIVYSLFSALIMHVYQMRSSNQSVVSLTQQRTRTCMSALKDVSKVWLVAKMVHTLFESILGTKMLEERRQQAPGRQHSKVKRNGHSRSHTKDITPAEPAELRKRKFDDMELGYSNGPPAPQMSYERSRPQSPAITPLREWPRQTQAQQQQNLPALSAAPPQAPPLKSNDAFIGASRSNTRPTTPFNGFYPGTPPDLFLHTRNSPKLSEDLWQNYQPDRLFPPEATGMFPLLSPQGILDPALRSVPQNSAPQMQQPPPPSQSLPSQQQQHQPPPMAQMTYPNDPHAWAHMPNMSSAGAGRGMESDQWSNASSGVGFGGNVVPTTLNVGDWFEFFGIPDGSPLNALGGGAGGYG</sequence>
<evidence type="ECO:0000259" key="7">
    <source>
        <dbReference type="SMART" id="SM00906"/>
    </source>
</evidence>
<feature type="region of interest" description="Disordered" evidence="6">
    <location>
        <begin position="686"/>
        <end position="786"/>
    </location>
</feature>
<reference evidence="9" key="1">
    <citation type="submission" date="2017-03" db="EMBL/GenBank/DDBJ databases">
        <title>Genomes of endolithic fungi from Antarctica.</title>
        <authorList>
            <person name="Coleine C."/>
            <person name="Masonjones S."/>
            <person name="Stajich J.E."/>
        </authorList>
    </citation>
    <scope>NUCLEOTIDE SEQUENCE [LARGE SCALE GENOMIC DNA]</scope>
    <source>
        <strain evidence="9">CCFEE 5527</strain>
    </source>
</reference>
<dbReference type="AlphaFoldDB" id="A0A1V8S890"/>
<keyword evidence="3" id="KW-0238">DNA-binding</keyword>
<keyword evidence="9" id="KW-1185">Reference proteome</keyword>
<feature type="compositionally biased region" description="Low complexity" evidence="6">
    <location>
        <begin position="761"/>
        <end position="777"/>
    </location>
</feature>
<evidence type="ECO:0000256" key="3">
    <source>
        <dbReference type="ARBA" id="ARBA00023125"/>
    </source>
</evidence>
<dbReference type="GO" id="GO:0003677">
    <property type="term" value="F:DNA binding"/>
    <property type="evidence" value="ECO:0007669"/>
    <property type="project" value="UniProtKB-KW"/>
</dbReference>
<dbReference type="InterPro" id="IPR007219">
    <property type="entry name" value="XnlR_reg_dom"/>
</dbReference>
<evidence type="ECO:0000256" key="1">
    <source>
        <dbReference type="ARBA" id="ARBA00022833"/>
    </source>
</evidence>
<dbReference type="PANTHER" id="PTHR47171">
    <property type="entry name" value="FARA-RELATED"/>
    <property type="match status" value="1"/>
</dbReference>
<comment type="caution">
    <text evidence="8">The sequence shown here is derived from an EMBL/GenBank/DDBJ whole genome shotgun (WGS) entry which is preliminary data.</text>
</comment>
<dbReference type="EMBL" id="NAJO01000099">
    <property type="protein sequence ID" value="OQN95395.1"/>
    <property type="molecule type" value="Genomic_DNA"/>
</dbReference>
<evidence type="ECO:0000313" key="9">
    <source>
        <dbReference type="Proteomes" id="UP000192596"/>
    </source>
</evidence>
<evidence type="ECO:0000256" key="6">
    <source>
        <dbReference type="SAM" id="MobiDB-lite"/>
    </source>
</evidence>
<dbReference type="OrthoDB" id="25391at2759"/>
<evidence type="ECO:0000313" key="8">
    <source>
        <dbReference type="EMBL" id="OQN95395.1"/>
    </source>
</evidence>
<dbReference type="CDD" id="cd12148">
    <property type="entry name" value="fungal_TF_MHR"/>
    <property type="match status" value="1"/>
</dbReference>
<dbReference type="SMART" id="SM00906">
    <property type="entry name" value="Fungal_trans"/>
    <property type="match status" value="1"/>
</dbReference>
<feature type="compositionally biased region" description="Basic residues" evidence="6">
    <location>
        <begin position="694"/>
        <end position="706"/>
    </location>
</feature>
<keyword evidence="1" id="KW-0862">Zinc</keyword>
<dbReference type="Proteomes" id="UP000192596">
    <property type="component" value="Unassembled WGS sequence"/>
</dbReference>
<dbReference type="GO" id="GO:0008270">
    <property type="term" value="F:zinc ion binding"/>
    <property type="evidence" value="ECO:0007669"/>
    <property type="project" value="InterPro"/>
</dbReference>
<accession>A0A1V8S890</accession>
<evidence type="ECO:0000256" key="4">
    <source>
        <dbReference type="ARBA" id="ARBA00023163"/>
    </source>
</evidence>
<feature type="domain" description="Xylanolytic transcriptional activator regulatory" evidence="7">
    <location>
        <begin position="394"/>
        <end position="467"/>
    </location>
</feature>
<feature type="region of interest" description="Disordered" evidence="6">
    <location>
        <begin position="848"/>
        <end position="927"/>
    </location>
</feature>
<name>A0A1V8S890_9PEZI</name>
<dbReference type="InterPro" id="IPR052073">
    <property type="entry name" value="Amide_Lactam_Regulators"/>
</dbReference>
<keyword evidence="5" id="KW-0539">Nucleus</keyword>
<dbReference type="GO" id="GO:0006351">
    <property type="term" value="P:DNA-templated transcription"/>
    <property type="evidence" value="ECO:0007669"/>
    <property type="project" value="InterPro"/>
</dbReference>
<dbReference type="InParanoid" id="A0A1V8S890"/>